<accession>A0ABQ1VPV8</accession>
<name>A0ABQ1VPV8_9BACL</name>
<keyword evidence="2" id="KW-1185">Reference proteome</keyword>
<organism evidence="1 2">
    <name type="scientific">Paenibacillus aceti</name>
    <dbReference type="NCBI Taxonomy" id="1820010"/>
    <lineage>
        <taxon>Bacteria</taxon>
        <taxon>Bacillati</taxon>
        <taxon>Bacillota</taxon>
        <taxon>Bacilli</taxon>
        <taxon>Bacillales</taxon>
        <taxon>Paenibacillaceae</taxon>
        <taxon>Paenibacillus</taxon>
    </lineage>
</organism>
<evidence type="ECO:0000313" key="1">
    <source>
        <dbReference type="EMBL" id="GGF86916.1"/>
    </source>
</evidence>
<gene>
    <name evidence="1" type="ORF">GCM10010913_05500</name>
</gene>
<evidence type="ECO:0000313" key="2">
    <source>
        <dbReference type="Proteomes" id="UP000608420"/>
    </source>
</evidence>
<proteinExistence type="predicted"/>
<comment type="caution">
    <text evidence="1">The sequence shown here is derived from an EMBL/GenBank/DDBJ whole genome shotgun (WGS) entry which is preliminary data.</text>
</comment>
<protein>
    <submittedName>
        <fullName evidence="1">Uncharacterized protein</fullName>
    </submittedName>
</protein>
<sequence length="55" mass="6332">MGVPDDQWENMTIPKIRALSKIKKQQNELEVILHGGEINKKPKKAKFLSDLGIFR</sequence>
<dbReference type="Proteomes" id="UP000608420">
    <property type="component" value="Unassembled WGS sequence"/>
</dbReference>
<dbReference type="EMBL" id="BMIW01000003">
    <property type="protein sequence ID" value="GGF86916.1"/>
    <property type="molecule type" value="Genomic_DNA"/>
</dbReference>
<reference evidence="2" key="1">
    <citation type="journal article" date="2019" name="Int. J. Syst. Evol. Microbiol.">
        <title>The Global Catalogue of Microorganisms (GCM) 10K type strain sequencing project: providing services to taxonomists for standard genome sequencing and annotation.</title>
        <authorList>
            <consortium name="The Broad Institute Genomics Platform"/>
            <consortium name="The Broad Institute Genome Sequencing Center for Infectious Disease"/>
            <person name="Wu L."/>
            <person name="Ma J."/>
        </authorList>
    </citation>
    <scope>NUCLEOTIDE SEQUENCE [LARGE SCALE GENOMIC DNA]</scope>
    <source>
        <strain evidence="2">CGMCC 1.15420</strain>
    </source>
</reference>